<feature type="compositionally biased region" description="Low complexity" evidence="2">
    <location>
        <begin position="416"/>
        <end position="429"/>
    </location>
</feature>
<organism evidence="3 5">
    <name type="scientific">Didymodactylos carnosus</name>
    <dbReference type="NCBI Taxonomy" id="1234261"/>
    <lineage>
        <taxon>Eukaryota</taxon>
        <taxon>Metazoa</taxon>
        <taxon>Spiralia</taxon>
        <taxon>Gnathifera</taxon>
        <taxon>Rotifera</taxon>
        <taxon>Eurotatoria</taxon>
        <taxon>Bdelloidea</taxon>
        <taxon>Philodinida</taxon>
        <taxon>Philodinidae</taxon>
        <taxon>Didymodactylos</taxon>
    </lineage>
</organism>
<evidence type="ECO:0000256" key="2">
    <source>
        <dbReference type="SAM" id="MobiDB-lite"/>
    </source>
</evidence>
<dbReference type="EMBL" id="CAJOBC010000176">
    <property type="protein sequence ID" value="CAF3549904.1"/>
    <property type="molecule type" value="Genomic_DNA"/>
</dbReference>
<evidence type="ECO:0000313" key="4">
    <source>
        <dbReference type="EMBL" id="CAF3549904.1"/>
    </source>
</evidence>
<feature type="region of interest" description="Disordered" evidence="2">
    <location>
        <begin position="243"/>
        <end position="262"/>
    </location>
</feature>
<evidence type="ECO:0000313" key="5">
    <source>
        <dbReference type="Proteomes" id="UP000663829"/>
    </source>
</evidence>
<dbReference type="EMBL" id="CAJNOQ010000176">
    <property type="protein sequence ID" value="CAF0768109.1"/>
    <property type="molecule type" value="Genomic_DNA"/>
</dbReference>
<reference evidence="3" key="1">
    <citation type="submission" date="2021-02" db="EMBL/GenBank/DDBJ databases">
        <authorList>
            <person name="Nowell W R."/>
        </authorList>
    </citation>
    <scope>NUCLEOTIDE SEQUENCE</scope>
</reference>
<name>A0A813QJT5_9BILA</name>
<evidence type="ECO:0000313" key="3">
    <source>
        <dbReference type="EMBL" id="CAF0768109.1"/>
    </source>
</evidence>
<feature type="coiled-coil region" evidence="1">
    <location>
        <begin position="508"/>
        <end position="545"/>
    </location>
</feature>
<proteinExistence type="predicted"/>
<protein>
    <submittedName>
        <fullName evidence="3">Uncharacterized protein</fullName>
    </submittedName>
</protein>
<comment type="caution">
    <text evidence="3">The sequence shown here is derived from an EMBL/GenBank/DDBJ whole genome shotgun (WGS) entry which is preliminary data.</text>
</comment>
<feature type="compositionally biased region" description="Polar residues" evidence="2">
    <location>
        <begin position="112"/>
        <end position="127"/>
    </location>
</feature>
<keyword evidence="5" id="KW-1185">Reference proteome</keyword>
<gene>
    <name evidence="3" type="ORF">GPM918_LOCUS1770</name>
    <name evidence="4" type="ORF">SRO942_LOCUS1770</name>
</gene>
<evidence type="ECO:0000256" key="1">
    <source>
        <dbReference type="SAM" id="Coils"/>
    </source>
</evidence>
<keyword evidence="1" id="KW-0175">Coiled coil</keyword>
<feature type="compositionally biased region" description="Polar residues" evidence="2">
    <location>
        <begin position="243"/>
        <end position="260"/>
    </location>
</feature>
<sequence length="613" mass="71263">MIDGGVGRVSDRRATSQPQKSCNYIGLQVIAETNNFQPVYVCVNMRRPKGPVCALPSFSALKHLDEKPICALNNASEMSFRSQAKREKVTVSNRDLKRKQTVFTQKDKKHVQISSDYDSEHSNSQQFHPDDRFQPSLYTPNRRPVVRRIQRQRSCFEYFRECFTCFRHRDVPQLIEAENYMPFYIPDEYFDRPNYFHSHPIEWHLHDDLTLNRPLCKRHSVHRYSNIDDNELLREQKSLRQKTQAISHLNSPRDSVTSVASPDDFVPKQEYLHRRRSSVHFKDEQASNKEIVSDKSTETKQEIQGEVACRNNEDDIWTTVTIGQETTTQSGHFNRLSLENVTIVSENNDHVLDIPKIDTYDSTHLRDTCESLLPFPDEFDVKVNQHQPFNSHKMNTNFSTKNSHKSLSHIKKQFDSLSPKQKSPSPSVSNIIHDNKTRSLKKLNKIDDRQEQSQTDTLFTLPANNNSLLLSPKHQNVDDNSSSSSYLNEIKPFEEINTEGRYNYIDLAETLKSNVQRLRNTFVTIKQRENNNNNNNNTKQQTETKIISQNVYETTNFYDIFSSGTVENANNTIIMNNNILESNNRLAYAELLPIMNNSRNIENNQNSLNHYLK</sequence>
<accession>A0A813QJT5</accession>
<dbReference type="Proteomes" id="UP000663829">
    <property type="component" value="Unassembled WGS sequence"/>
</dbReference>
<feature type="region of interest" description="Disordered" evidence="2">
    <location>
        <begin position="413"/>
        <end position="456"/>
    </location>
</feature>
<dbReference type="OrthoDB" id="10056571at2759"/>
<feature type="region of interest" description="Disordered" evidence="2">
    <location>
        <begin position="108"/>
        <end position="134"/>
    </location>
</feature>
<dbReference type="Proteomes" id="UP000681722">
    <property type="component" value="Unassembled WGS sequence"/>
</dbReference>
<dbReference type="AlphaFoldDB" id="A0A813QJT5"/>